<comment type="caution">
    <text evidence="11">The sequence shown here is derived from an EMBL/GenBank/DDBJ whole genome shotgun (WGS) entry which is preliminary data.</text>
</comment>
<keyword evidence="11" id="KW-0282">Flagellum</keyword>
<dbReference type="Pfam" id="PF13677">
    <property type="entry name" value="MotB_plug"/>
    <property type="match status" value="1"/>
</dbReference>
<reference evidence="11" key="1">
    <citation type="journal article" date="2021" name="Microbiology">
        <title>Metagenomic Analysis of the Microbial Community in the Underground Coal Fire Area (Kemerovo Region, Russia) Revealed Predominance of Thermophilic Members of the Phyla Deinococcus-thermus, Aquificae, and Firmicutes.</title>
        <authorList>
            <person name="Kadnikov V."/>
            <person name="Mardanov A.V."/>
            <person name="Beletsky A.V."/>
            <person name="Karnachuk O.V."/>
            <person name="Ravin N.V."/>
        </authorList>
    </citation>
    <scope>NUCLEOTIDE SEQUENCE</scope>
    <source>
        <strain evidence="11">RBS10-49</strain>
    </source>
</reference>
<dbReference type="PANTHER" id="PTHR30329:SF21">
    <property type="entry name" value="LIPOPROTEIN YIAD-RELATED"/>
    <property type="match status" value="1"/>
</dbReference>
<evidence type="ECO:0000256" key="6">
    <source>
        <dbReference type="ARBA" id="ARBA00023136"/>
    </source>
</evidence>
<evidence type="ECO:0000256" key="2">
    <source>
        <dbReference type="ARBA" id="ARBA00008914"/>
    </source>
</evidence>
<dbReference type="CDD" id="cd07185">
    <property type="entry name" value="OmpA_C-like"/>
    <property type="match status" value="1"/>
</dbReference>
<protein>
    <submittedName>
        <fullName evidence="11">Flagellar motor protein MotB</fullName>
    </submittedName>
</protein>
<evidence type="ECO:0000256" key="1">
    <source>
        <dbReference type="ARBA" id="ARBA00004162"/>
    </source>
</evidence>
<dbReference type="PANTHER" id="PTHR30329">
    <property type="entry name" value="STATOR ELEMENT OF FLAGELLAR MOTOR COMPLEX"/>
    <property type="match status" value="1"/>
</dbReference>
<dbReference type="GO" id="GO:0005886">
    <property type="term" value="C:plasma membrane"/>
    <property type="evidence" value="ECO:0007669"/>
    <property type="project" value="UniProtKB-SubCell"/>
</dbReference>
<keyword evidence="11" id="KW-0969">Cilium</keyword>
<keyword evidence="5" id="KW-1133">Transmembrane helix</keyword>
<keyword evidence="6 7" id="KW-0472">Membrane</keyword>
<sequence length="290" mass="32047">MRRRKTESDEHLNETWLIPYADMLTLLLALFIVLFAMSEIDAARVAKLANAFNIAFSGGSGVLQFERPVPPEAELPNVPRARQDDRRLSPEEAAELARIREEKRQLQAIQQEMDRFIRENGLEPYLSTVLDETGLKLLIGEQALFPSGSATLTPEAEAIARRVSEILVHAYPREITVSGHTDNVPISTPEFPSNWELSAARAANFLQALLKNPQLDPKTFRLIGYGEYRPIADNRTPEGRAKNRRVEVSIEPLIPLKPPEQTPADAPQEAPAPPRSVDAGSPAPAGAPSP</sequence>
<keyword evidence="11" id="KW-0966">Cell projection</keyword>
<feature type="domain" description="OmpA-like" evidence="10">
    <location>
        <begin position="132"/>
        <end position="254"/>
    </location>
</feature>
<evidence type="ECO:0000256" key="9">
    <source>
        <dbReference type="SAM" id="MobiDB-lite"/>
    </source>
</evidence>
<dbReference type="InterPro" id="IPR025713">
    <property type="entry name" value="MotB-like_N_dom"/>
</dbReference>
<accession>A0A947G920</accession>
<evidence type="ECO:0000256" key="7">
    <source>
        <dbReference type="PROSITE-ProRule" id="PRU00473"/>
    </source>
</evidence>
<gene>
    <name evidence="11" type="primary">motB</name>
    <name evidence="11" type="ORF">KM312_11845</name>
</gene>
<comment type="subcellular location">
    <subcellularLocation>
        <location evidence="1">Cell membrane</location>
        <topology evidence="1">Single-pass membrane protein</topology>
    </subcellularLocation>
</comment>
<keyword evidence="8" id="KW-0175">Coiled coil</keyword>
<keyword evidence="3" id="KW-1003">Cell membrane</keyword>
<dbReference type="Pfam" id="PF00691">
    <property type="entry name" value="OmpA"/>
    <property type="match status" value="1"/>
</dbReference>
<evidence type="ECO:0000256" key="3">
    <source>
        <dbReference type="ARBA" id="ARBA00022475"/>
    </source>
</evidence>
<evidence type="ECO:0000256" key="5">
    <source>
        <dbReference type="ARBA" id="ARBA00022989"/>
    </source>
</evidence>
<keyword evidence="4" id="KW-0812">Transmembrane</keyword>
<name>A0A947G920_HYDSH</name>
<evidence type="ECO:0000256" key="8">
    <source>
        <dbReference type="SAM" id="Coils"/>
    </source>
</evidence>
<organism evidence="11 12">
    <name type="scientific">Hydrogenibacillus schlegelii</name>
    <name type="common">Bacillus schlegelii</name>
    <dbReference type="NCBI Taxonomy" id="1484"/>
    <lineage>
        <taxon>Bacteria</taxon>
        <taxon>Bacillati</taxon>
        <taxon>Bacillota</taxon>
        <taxon>Bacilli</taxon>
        <taxon>Bacillales</taxon>
        <taxon>Bacillales Family X. Incertae Sedis</taxon>
        <taxon>Hydrogenibacillus</taxon>
    </lineage>
</organism>
<feature type="coiled-coil region" evidence="8">
    <location>
        <begin position="92"/>
        <end position="119"/>
    </location>
</feature>
<feature type="compositionally biased region" description="Basic and acidic residues" evidence="9">
    <location>
        <begin position="231"/>
        <end position="248"/>
    </location>
</feature>
<dbReference type="EMBL" id="JAHHQF010000089">
    <property type="protein sequence ID" value="MBT9283312.1"/>
    <property type="molecule type" value="Genomic_DNA"/>
</dbReference>
<feature type="region of interest" description="Disordered" evidence="9">
    <location>
        <begin position="231"/>
        <end position="290"/>
    </location>
</feature>
<dbReference type="InterPro" id="IPR036737">
    <property type="entry name" value="OmpA-like_sf"/>
</dbReference>
<comment type="similarity">
    <text evidence="2">Belongs to the MotB family.</text>
</comment>
<proteinExistence type="inferred from homology"/>
<dbReference type="PROSITE" id="PS51123">
    <property type="entry name" value="OMPA_2"/>
    <property type="match status" value="1"/>
</dbReference>
<evidence type="ECO:0000313" key="11">
    <source>
        <dbReference type="EMBL" id="MBT9283312.1"/>
    </source>
</evidence>
<dbReference type="SUPFAM" id="SSF103088">
    <property type="entry name" value="OmpA-like"/>
    <property type="match status" value="1"/>
</dbReference>
<dbReference type="Proteomes" id="UP000748108">
    <property type="component" value="Unassembled WGS sequence"/>
</dbReference>
<evidence type="ECO:0000256" key="4">
    <source>
        <dbReference type="ARBA" id="ARBA00022692"/>
    </source>
</evidence>
<dbReference type="InterPro" id="IPR006665">
    <property type="entry name" value="OmpA-like"/>
</dbReference>
<evidence type="ECO:0000259" key="10">
    <source>
        <dbReference type="PROSITE" id="PS51123"/>
    </source>
</evidence>
<dbReference type="AlphaFoldDB" id="A0A947G920"/>
<dbReference type="Gene3D" id="3.30.1330.60">
    <property type="entry name" value="OmpA-like domain"/>
    <property type="match status" value="1"/>
</dbReference>
<evidence type="ECO:0000313" key="12">
    <source>
        <dbReference type="Proteomes" id="UP000748108"/>
    </source>
</evidence>
<dbReference type="InterPro" id="IPR050330">
    <property type="entry name" value="Bact_OuterMem_StrucFunc"/>
</dbReference>